<dbReference type="Proteomes" id="UP001219934">
    <property type="component" value="Unassembled WGS sequence"/>
</dbReference>
<protein>
    <submittedName>
        <fullName evidence="1">Uncharacterized protein</fullName>
    </submittedName>
</protein>
<dbReference type="EMBL" id="JAPTMU010000019">
    <property type="protein sequence ID" value="KAJ4926865.1"/>
    <property type="molecule type" value="Genomic_DNA"/>
</dbReference>
<gene>
    <name evidence="1" type="ORF">JOQ06_014609</name>
</gene>
<dbReference type="AlphaFoldDB" id="A0AAD6FAL5"/>
<keyword evidence="2" id="KW-1185">Reference proteome</keyword>
<evidence type="ECO:0000313" key="1">
    <source>
        <dbReference type="EMBL" id="KAJ4926865.1"/>
    </source>
</evidence>
<reference evidence="1" key="1">
    <citation type="submission" date="2022-11" db="EMBL/GenBank/DDBJ databases">
        <title>Chromosome-level genome of Pogonophryne albipinna.</title>
        <authorList>
            <person name="Jo E."/>
        </authorList>
    </citation>
    <scope>NUCLEOTIDE SEQUENCE</scope>
    <source>
        <strain evidence="1">SGF0006</strain>
        <tissue evidence="1">Muscle</tissue>
    </source>
</reference>
<sequence length="75" mass="8488">MKDIRYKPIDRSCHLLKIATPTLNFRAHTYSEVEIKFRRGSSTPQSADGRITDAGKVSLLVLSEDSLQEHGNQMQ</sequence>
<organism evidence="1 2">
    <name type="scientific">Pogonophryne albipinna</name>
    <dbReference type="NCBI Taxonomy" id="1090488"/>
    <lineage>
        <taxon>Eukaryota</taxon>
        <taxon>Metazoa</taxon>
        <taxon>Chordata</taxon>
        <taxon>Craniata</taxon>
        <taxon>Vertebrata</taxon>
        <taxon>Euteleostomi</taxon>
        <taxon>Actinopterygii</taxon>
        <taxon>Neopterygii</taxon>
        <taxon>Teleostei</taxon>
        <taxon>Neoteleostei</taxon>
        <taxon>Acanthomorphata</taxon>
        <taxon>Eupercaria</taxon>
        <taxon>Perciformes</taxon>
        <taxon>Notothenioidei</taxon>
        <taxon>Pogonophryne</taxon>
    </lineage>
</organism>
<comment type="caution">
    <text evidence="1">The sequence shown here is derived from an EMBL/GenBank/DDBJ whole genome shotgun (WGS) entry which is preliminary data.</text>
</comment>
<accession>A0AAD6FAL5</accession>
<evidence type="ECO:0000313" key="2">
    <source>
        <dbReference type="Proteomes" id="UP001219934"/>
    </source>
</evidence>
<name>A0AAD6FAL5_9TELE</name>
<proteinExistence type="predicted"/>